<feature type="transmembrane region" description="Helical" evidence="1">
    <location>
        <begin position="36"/>
        <end position="54"/>
    </location>
</feature>
<feature type="transmembrane region" description="Helical" evidence="1">
    <location>
        <begin position="7"/>
        <end position="24"/>
    </location>
</feature>
<protein>
    <submittedName>
        <fullName evidence="3">Tripartite tricarboxylate transporter TctB family protein</fullName>
    </submittedName>
</protein>
<evidence type="ECO:0000256" key="1">
    <source>
        <dbReference type="SAM" id="Phobius"/>
    </source>
</evidence>
<dbReference type="OrthoDB" id="7745015at2"/>
<dbReference type="Proteomes" id="UP000231644">
    <property type="component" value="Unassembled WGS sequence"/>
</dbReference>
<dbReference type="Pfam" id="PF07331">
    <property type="entry name" value="TctB"/>
    <property type="match status" value="1"/>
</dbReference>
<gene>
    <name evidence="3" type="ORF">SAMN05421762_1482</name>
</gene>
<feature type="transmembrane region" description="Helical" evidence="1">
    <location>
        <begin position="75"/>
        <end position="104"/>
    </location>
</feature>
<dbReference type="STRING" id="517719.SAMN05421762_1482"/>
<feature type="domain" description="DUF1468" evidence="2">
    <location>
        <begin position="8"/>
        <end position="137"/>
    </location>
</feature>
<accession>A0A1I1KR30</accession>
<reference evidence="3 4" key="1">
    <citation type="submission" date="2016-10" db="EMBL/GenBank/DDBJ databases">
        <authorList>
            <person name="de Groot N.N."/>
        </authorList>
    </citation>
    <scope>NUCLEOTIDE SEQUENCE [LARGE SCALE GENOMIC DNA]</scope>
    <source>
        <strain evidence="3 4">DSM 29619</strain>
    </source>
</reference>
<dbReference type="InterPro" id="IPR009936">
    <property type="entry name" value="DUF1468"/>
</dbReference>
<feature type="transmembrane region" description="Helical" evidence="1">
    <location>
        <begin position="110"/>
        <end position="132"/>
    </location>
</feature>
<dbReference type="RefSeq" id="WP_093452123.1">
    <property type="nucleotide sequence ID" value="NZ_FNZG01000003.1"/>
</dbReference>
<keyword evidence="1" id="KW-0472">Membrane</keyword>
<dbReference type="AlphaFoldDB" id="A0A1I1KR30"/>
<keyword evidence="4" id="KW-1185">Reference proteome</keyword>
<evidence type="ECO:0000313" key="4">
    <source>
        <dbReference type="Proteomes" id="UP000231644"/>
    </source>
</evidence>
<evidence type="ECO:0000259" key="2">
    <source>
        <dbReference type="Pfam" id="PF07331"/>
    </source>
</evidence>
<dbReference type="EMBL" id="FOLX01000001">
    <property type="protein sequence ID" value="SFC59920.1"/>
    <property type="molecule type" value="Genomic_DNA"/>
</dbReference>
<proteinExistence type="predicted"/>
<keyword evidence="1" id="KW-0812">Transmembrane</keyword>
<name>A0A1I1KR30_9RHOB</name>
<sequence length="149" mass="15714">MEKRQDIALGLIFVGIGIAAAWMARGYSGASGTYPMVLGVILALFGGTVSIKAARSGRTEARRLIDAPGHFFTTALIATAYVALVVPLGFYTASVLLMLALPLALGFRRLGYALIVALVFMALIYLVFSVLLEKPLPREAILSILGAGA</sequence>
<keyword evidence="1" id="KW-1133">Transmembrane helix</keyword>
<organism evidence="3 4">
    <name type="scientific">Pseudooceanicola nitratireducens</name>
    <dbReference type="NCBI Taxonomy" id="517719"/>
    <lineage>
        <taxon>Bacteria</taxon>
        <taxon>Pseudomonadati</taxon>
        <taxon>Pseudomonadota</taxon>
        <taxon>Alphaproteobacteria</taxon>
        <taxon>Rhodobacterales</taxon>
        <taxon>Paracoccaceae</taxon>
        <taxon>Pseudooceanicola</taxon>
    </lineage>
</organism>
<evidence type="ECO:0000313" key="3">
    <source>
        <dbReference type="EMBL" id="SFC59920.1"/>
    </source>
</evidence>